<evidence type="ECO:0000313" key="1">
    <source>
        <dbReference type="EMBL" id="QHT02441.1"/>
    </source>
</evidence>
<dbReference type="EMBL" id="MN739395">
    <property type="protein sequence ID" value="QHT02441.1"/>
    <property type="molecule type" value="Genomic_DNA"/>
</dbReference>
<organism evidence="1">
    <name type="scientific">viral metagenome</name>
    <dbReference type="NCBI Taxonomy" id="1070528"/>
    <lineage>
        <taxon>unclassified sequences</taxon>
        <taxon>metagenomes</taxon>
        <taxon>organismal metagenomes</taxon>
    </lineage>
</organism>
<proteinExistence type="predicted"/>
<name>A0A6C0CD94_9ZZZZ</name>
<reference evidence="1" key="1">
    <citation type="journal article" date="2020" name="Nature">
        <title>Giant virus diversity and host interactions through global metagenomics.</title>
        <authorList>
            <person name="Schulz F."/>
            <person name="Roux S."/>
            <person name="Paez-Espino D."/>
            <person name="Jungbluth S."/>
            <person name="Walsh D.A."/>
            <person name="Denef V.J."/>
            <person name="McMahon K.D."/>
            <person name="Konstantinidis K.T."/>
            <person name="Eloe-Fadrosh E.A."/>
            <person name="Kyrpides N.C."/>
            <person name="Woyke T."/>
        </authorList>
    </citation>
    <scope>NUCLEOTIDE SEQUENCE</scope>
    <source>
        <strain evidence="1">GVMAG-M-3300020595-32</strain>
    </source>
</reference>
<dbReference type="AlphaFoldDB" id="A0A6C0CD94"/>
<sequence>MFTWTEQVALIILEKLNDPELVIYFMNILKPMRLSNLSEEAREFHESLRLSPEDRWSRTSKLKILGQYHLMSPCVPVTFPLPYDGKMWRNHKRVSKMVTFMRNGYIRKVEDQTSENAPVKTKVELVNLLYGEELESNVFRSMFSITDADEALKDFISIDEGDSNILSLDELNPSWEEQPYLTAREHYNDGHHKPFKYMSIVN</sequence>
<accession>A0A6C0CD94</accession>
<protein>
    <submittedName>
        <fullName evidence="1">Uncharacterized protein</fullName>
    </submittedName>
</protein>